<comment type="caution">
    <text evidence="3">The sequence shown here is derived from an EMBL/GenBank/DDBJ whole genome shotgun (WGS) entry which is preliminary data.</text>
</comment>
<dbReference type="Proteomes" id="UP001140172">
    <property type="component" value="Unassembled WGS sequence"/>
</dbReference>
<keyword evidence="4" id="KW-1185">Reference proteome</keyword>
<keyword evidence="2" id="KW-1133">Transmembrane helix</keyword>
<organism evidence="3 4">
    <name type="scientific">Coemansia interrupta</name>
    <dbReference type="NCBI Taxonomy" id="1126814"/>
    <lineage>
        <taxon>Eukaryota</taxon>
        <taxon>Fungi</taxon>
        <taxon>Fungi incertae sedis</taxon>
        <taxon>Zoopagomycota</taxon>
        <taxon>Kickxellomycotina</taxon>
        <taxon>Kickxellomycetes</taxon>
        <taxon>Kickxellales</taxon>
        <taxon>Kickxellaceae</taxon>
        <taxon>Coemansia</taxon>
    </lineage>
</organism>
<accession>A0A9W8LG44</accession>
<proteinExistence type="predicted"/>
<dbReference type="AlphaFoldDB" id="A0A9W8LG44"/>
<evidence type="ECO:0000256" key="1">
    <source>
        <dbReference type="SAM" id="MobiDB-lite"/>
    </source>
</evidence>
<evidence type="ECO:0000256" key="2">
    <source>
        <dbReference type="SAM" id="Phobius"/>
    </source>
</evidence>
<keyword evidence="2" id="KW-0472">Membrane</keyword>
<feature type="transmembrane region" description="Helical" evidence="2">
    <location>
        <begin position="235"/>
        <end position="254"/>
    </location>
</feature>
<feature type="transmembrane region" description="Helical" evidence="2">
    <location>
        <begin position="152"/>
        <end position="178"/>
    </location>
</feature>
<feature type="transmembrane region" description="Helical" evidence="2">
    <location>
        <begin position="94"/>
        <end position="117"/>
    </location>
</feature>
<sequence length="292" mass="31572">MSWDSLRPAPPMQAICAALCLLTLLLSVRTIARFRRHLFEYRDPASESPTLYLLCWLAAGDIVTVVTVLCLLFFGSDIAPALAPYLDMVVRAALAAQICYHLVLAFLAVHVLAMFGIVSRHAEASVCDYYGPAAASLALALSYKLVTSLSVYPTLFLVVIPTASMCLMLAAAVCASALPSPSTRLVDIPLDDPDIIRVRVAMPHYVRFAQAAAGLHLLFHLPWLLWAHLQTHPSWLIALAYSGICARGIYPAVLTSLSPALTMQVVDDDADPAAPSSNETSSDTNPHHAHQD</sequence>
<feature type="region of interest" description="Disordered" evidence="1">
    <location>
        <begin position="268"/>
        <end position="292"/>
    </location>
</feature>
<keyword evidence="2" id="KW-0812">Transmembrane</keyword>
<feature type="transmembrane region" description="Helical" evidence="2">
    <location>
        <begin position="12"/>
        <end position="31"/>
    </location>
</feature>
<protein>
    <submittedName>
        <fullName evidence="3">Uncharacterized protein</fullName>
    </submittedName>
</protein>
<evidence type="ECO:0000313" key="3">
    <source>
        <dbReference type="EMBL" id="KAJ2780235.1"/>
    </source>
</evidence>
<feature type="transmembrane region" description="Helical" evidence="2">
    <location>
        <begin position="205"/>
        <end position="229"/>
    </location>
</feature>
<evidence type="ECO:0000313" key="4">
    <source>
        <dbReference type="Proteomes" id="UP001140172"/>
    </source>
</evidence>
<reference evidence="3" key="1">
    <citation type="submission" date="2022-07" db="EMBL/GenBank/DDBJ databases">
        <title>Phylogenomic reconstructions and comparative analyses of Kickxellomycotina fungi.</title>
        <authorList>
            <person name="Reynolds N.K."/>
            <person name="Stajich J.E."/>
            <person name="Barry K."/>
            <person name="Grigoriev I.V."/>
            <person name="Crous P."/>
            <person name="Smith M.E."/>
        </authorList>
    </citation>
    <scope>NUCLEOTIDE SEQUENCE</scope>
    <source>
        <strain evidence="3">BCRC 34489</strain>
    </source>
</reference>
<gene>
    <name evidence="3" type="ORF">GGI15_003610</name>
</gene>
<name>A0A9W8LG44_9FUNG</name>
<feature type="transmembrane region" description="Helical" evidence="2">
    <location>
        <begin position="129"/>
        <end position="146"/>
    </location>
</feature>
<dbReference type="OrthoDB" id="5561690at2759"/>
<feature type="transmembrane region" description="Helical" evidence="2">
    <location>
        <begin position="51"/>
        <end position="74"/>
    </location>
</feature>
<dbReference type="EMBL" id="JANBUM010000259">
    <property type="protein sequence ID" value="KAJ2780235.1"/>
    <property type="molecule type" value="Genomic_DNA"/>
</dbReference>